<sequence>MCIGILYQNLKKSIIYFSVGRWYIFQINNDPKQTSKTFTKNKIKIQEWPPQSSNLNPIKKLWSVLHQKLPFEERRSKNKFFERIKDEWRSINQEAAKKLIDNLNRRLKTVIVAKEGPDKH</sequence>
<dbReference type="OrthoDB" id="4843387at2759"/>
<dbReference type="Proteomes" id="UP000499080">
    <property type="component" value="Unassembled WGS sequence"/>
</dbReference>
<evidence type="ECO:0008006" key="4">
    <source>
        <dbReference type="Google" id="ProtNLM"/>
    </source>
</evidence>
<reference evidence="1 3" key="1">
    <citation type="journal article" date="2019" name="Sci. Rep.">
        <title>Orb-weaving spider Araneus ventricosus genome elucidates the spidroin gene catalogue.</title>
        <authorList>
            <person name="Kono N."/>
            <person name="Nakamura H."/>
            <person name="Ohtoshi R."/>
            <person name="Moran D.A.P."/>
            <person name="Shinohara A."/>
            <person name="Yoshida Y."/>
            <person name="Fujiwara M."/>
            <person name="Mori M."/>
            <person name="Tomita M."/>
            <person name="Arakawa K."/>
        </authorList>
    </citation>
    <scope>NUCLEOTIDE SEQUENCE [LARGE SCALE GENOMIC DNA]</scope>
</reference>
<evidence type="ECO:0000313" key="3">
    <source>
        <dbReference type="Proteomes" id="UP000499080"/>
    </source>
</evidence>
<dbReference type="GO" id="GO:0003676">
    <property type="term" value="F:nucleic acid binding"/>
    <property type="evidence" value="ECO:0007669"/>
    <property type="project" value="InterPro"/>
</dbReference>
<dbReference type="EMBL" id="BGPR01020639">
    <property type="protein sequence ID" value="GBN85140.1"/>
    <property type="molecule type" value="Genomic_DNA"/>
</dbReference>
<evidence type="ECO:0000313" key="1">
    <source>
        <dbReference type="EMBL" id="GBN85138.1"/>
    </source>
</evidence>
<evidence type="ECO:0000313" key="2">
    <source>
        <dbReference type="EMBL" id="GBN85140.1"/>
    </source>
</evidence>
<dbReference type="InterPro" id="IPR036397">
    <property type="entry name" value="RNaseH_sf"/>
</dbReference>
<gene>
    <name evidence="2" type="ORF">AVEN_104284_1</name>
    <name evidence="1" type="ORF">AVEN_134009_1</name>
</gene>
<dbReference type="Gene3D" id="3.30.420.10">
    <property type="entry name" value="Ribonuclease H-like superfamily/Ribonuclease H"/>
    <property type="match status" value="1"/>
</dbReference>
<organism evidence="1 3">
    <name type="scientific">Araneus ventricosus</name>
    <name type="common">Orbweaver spider</name>
    <name type="synonym">Epeira ventricosa</name>
    <dbReference type="NCBI Taxonomy" id="182803"/>
    <lineage>
        <taxon>Eukaryota</taxon>
        <taxon>Metazoa</taxon>
        <taxon>Ecdysozoa</taxon>
        <taxon>Arthropoda</taxon>
        <taxon>Chelicerata</taxon>
        <taxon>Arachnida</taxon>
        <taxon>Araneae</taxon>
        <taxon>Araneomorphae</taxon>
        <taxon>Entelegynae</taxon>
        <taxon>Araneoidea</taxon>
        <taxon>Araneidae</taxon>
        <taxon>Araneus</taxon>
    </lineage>
</organism>
<keyword evidence="3" id="KW-1185">Reference proteome</keyword>
<comment type="caution">
    <text evidence="1">The sequence shown here is derived from an EMBL/GenBank/DDBJ whole genome shotgun (WGS) entry which is preliminary data.</text>
</comment>
<proteinExistence type="predicted"/>
<name>A0A4Y2SA68_ARAVE</name>
<dbReference type="AlphaFoldDB" id="A0A4Y2SA68"/>
<dbReference type="EMBL" id="BGPR01020637">
    <property type="protein sequence ID" value="GBN85138.1"/>
    <property type="molecule type" value="Genomic_DNA"/>
</dbReference>
<protein>
    <recommendedName>
        <fullName evidence="4">Tc1-like transposase DDE domain-containing protein</fullName>
    </recommendedName>
</protein>
<accession>A0A4Y2SA68</accession>